<feature type="transmembrane region" description="Helical" evidence="5">
    <location>
        <begin position="136"/>
        <end position="159"/>
    </location>
</feature>
<dbReference type="Proteomes" id="UP000509448">
    <property type="component" value="Chromosome"/>
</dbReference>
<keyword evidence="3" id="KW-1003">Cell membrane</keyword>
<dbReference type="GO" id="GO:0015293">
    <property type="term" value="F:symporter activity"/>
    <property type="evidence" value="ECO:0007669"/>
    <property type="project" value="UniProtKB-KW"/>
</dbReference>
<gene>
    <name evidence="7" type="ORF">NAS2_1342</name>
</gene>
<name>A0A4V0P1S4_9ARCH</name>
<feature type="transmembrane region" description="Helical" evidence="5">
    <location>
        <begin position="378"/>
        <end position="398"/>
    </location>
</feature>
<feature type="transmembrane region" description="Helical" evidence="5">
    <location>
        <begin position="291"/>
        <end position="312"/>
    </location>
</feature>
<dbReference type="InterPro" id="IPR011701">
    <property type="entry name" value="MFS"/>
</dbReference>
<organism evidence="7 8">
    <name type="scientific">Conexivisphaera calida</name>
    <dbReference type="NCBI Taxonomy" id="1874277"/>
    <lineage>
        <taxon>Archaea</taxon>
        <taxon>Nitrososphaerota</taxon>
        <taxon>Conexivisphaeria</taxon>
        <taxon>Conexivisphaerales</taxon>
        <taxon>Conexivisphaeraceae</taxon>
        <taxon>Conexivisphaera</taxon>
    </lineage>
</organism>
<dbReference type="InterPro" id="IPR020846">
    <property type="entry name" value="MFS_dom"/>
</dbReference>
<accession>A0A4V0P1S4</accession>
<evidence type="ECO:0000259" key="6">
    <source>
        <dbReference type="PROSITE" id="PS50850"/>
    </source>
</evidence>
<dbReference type="InterPro" id="IPR036259">
    <property type="entry name" value="MFS_trans_sf"/>
</dbReference>
<evidence type="ECO:0000256" key="1">
    <source>
        <dbReference type="ARBA" id="ARBA00004651"/>
    </source>
</evidence>
<feature type="transmembrane region" description="Helical" evidence="5">
    <location>
        <begin position="73"/>
        <end position="94"/>
    </location>
</feature>
<keyword evidence="2" id="KW-0813">Transport</keyword>
<feature type="transmembrane region" description="Helical" evidence="5">
    <location>
        <begin position="43"/>
        <end position="61"/>
    </location>
</feature>
<dbReference type="PANTHER" id="PTHR43528">
    <property type="entry name" value="ALPHA-KETOGLUTARATE PERMEASE"/>
    <property type="match status" value="1"/>
</dbReference>
<feature type="transmembrane region" description="Helical" evidence="5">
    <location>
        <begin position="261"/>
        <end position="279"/>
    </location>
</feature>
<evidence type="ECO:0000313" key="7">
    <source>
        <dbReference type="EMBL" id="BBE42730.1"/>
    </source>
</evidence>
<keyword evidence="8" id="KW-1185">Reference proteome</keyword>
<sequence length="423" mass="45165">MEPESAGWGRSHWLVFASTSAGFLLWGLITSLGYIVYPEFHDPVYIAVVAAMPLIGDIALSRLSDLFVGRKRAFIATMSLYAAGSLVVAMDVLYLSMNVVVFLVGYAIATFAVEGEVPVSLAYLAEVTPSGLRDRALILATNFDNIGAAVAAAIAFIAYGSSSSYSTEALSIAVAALAALAGVAVLRSRIPESLRWLRAKGRIPHAVEGTPIHESTETSTGPTVGFLGRYSFLAVLGISQYITYGLMAFVVADYFFTGESLNFVVLAANAAASAAGLAVPLIEERLGSMKFALLSYVGGLLAMIPIIAWALYSPVLWAFYPLLALNMAFSEFAWATRIVYEPALFPTEHRAFMVGLVRAAPIAAYSASAYLTSSLGEAQFLMYNAALWAIGAAASITWRLRGYEVSRIPLEVTGAPRRGDTAR</sequence>
<evidence type="ECO:0000313" key="8">
    <source>
        <dbReference type="Proteomes" id="UP000509448"/>
    </source>
</evidence>
<feature type="transmembrane region" description="Helical" evidence="5">
    <location>
        <begin position="100"/>
        <end position="124"/>
    </location>
</feature>
<keyword evidence="5" id="KW-1133">Transmembrane helix</keyword>
<dbReference type="Pfam" id="PF07690">
    <property type="entry name" value="MFS_1"/>
    <property type="match status" value="1"/>
</dbReference>
<evidence type="ECO:0000256" key="3">
    <source>
        <dbReference type="ARBA" id="ARBA00022475"/>
    </source>
</evidence>
<protein>
    <submittedName>
        <fullName evidence="7">Predicted thiamin transporter ThiT</fullName>
    </submittedName>
</protein>
<keyword evidence="5" id="KW-0812">Transmembrane</keyword>
<evidence type="ECO:0000256" key="2">
    <source>
        <dbReference type="ARBA" id="ARBA00022448"/>
    </source>
</evidence>
<keyword evidence="4" id="KW-0769">Symport</keyword>
<dbReference type="AlphaFoldDB" id="A0A4V0P1S4"/>
<feature type="transmembrane region" description="Helical" evidence="5">
    <location>
        <begin position="352"/>
        <end position="372"/>
    </location>
</feature>
<comment type="subcellular location">
    <subcellularLocation>
        <location evidence="1">Cell membrane</location>
        <topology evidence="1">Multi-pass membrane protein</topology>
    </subcellularLocation>
</comment>
<dbReference type="RefSeq" id="WP_174448937.1">
    <property type="nucleotide sequence ID" value="NZ_AP018732.1"/>
</dbReference>
<proteinExistence type="predicted"/>
<reference evidence="7 8" key="1">
    <citation type="journal article" date="2019" name="ISME J.">
        <title>Isolation and characterization of a thermophilic sulfur- and iron-reducing thaumarchaeote from a terrestrial acidic hot spring.</title>
        <authorList>
            <person name="Kato S."/>
            <person name="Itoh T."/>
            <person name="Yuki M."/>
            <person name="Nagamori M."/>
            <person name="Ohnishi M."/>
            <person name="Uematsu K."/>
            <person name="Suzuki K."/>
            <person name="Takashina T."/>
            <person name="Ohkuma M."/>
        </authorList>
    </citation>
    <scope>NUCLEOTIDE SEQUENCE [LARGE SCALE GENOMIC DNA]</scope>
    <source>
        <strain evidence="7 8">NAS-02</strain>
    </source>
</reference>
<feature type="transmembrane region" description="Helical" evidence="5">
    <location>
        <begin position="232"/>
        <end position="255"/>
    </location>
</feature>
<dbReference type="KEGG" id="ccai:NAS2_1342"/>
<feature type="domain" description="Major facilitator superfamily (MFS) profile" evidence="6">
    <location>
        <begin position="1"/>
        <end position="403"/>
    </location>
</feature>
<dbReference type="GO" id="GO:0005886">
    <property type="term" value="C:plasma membrane"/>
    <property type="evidence" value="ECO:0007669"/>
    <property type="project" value="UniProtKB-SubCell"/>
</dbReference>
<keyword evidence="5" id="KW-0472">Membrane</keyword>
<feature type="transmembrane region" description="Helical" evidence="5">
    <location>
        <begin position="318"/>
        <end position="340"/>
    </location>
</feature>
<dbReference type="OrthoDB" id="117970at2157"/>
<evidence type="ECO:0000256" key="5">
    <source>
        <dbReference type="SAM" id="Phobius"/>
    </source>
</evidence>
<dbReference type="PROSITE" id="PS50850">
    <property type="entry name" value="MFS"/>
    <property type="match status" value="1"/>
</dbReference>
<dbReference type="SUPFAM" id="SSF103473">
    <property type="entry name" value="MFS general substrate transporter"/>
    <property type="match status" value="1"/>
</dbReference>
<dbReference type="PANTHER" id="PTHR43528:SF1">
    <property type="entry name" value="ALPHA-KETOGLUTARATE PERMEASE"/>
    <property type="match status" value="1"/>
</dbReference>
<dbReference type="InterPro" id="IPR051084">
    <property type="entry name" value="H+-coupled_symporters"/>
</dbReference>
<feature type="transmembrane region" description="Helical" evidence="5">
    <location>
        <begin position="165"/>
        <end position="186"/>
    </location>
</feature>
<dbReference type="EMBL" id="AP018732">
    <property type="protein sequence ID" value="BBE42730.1"/>
    <property type="molecule type" value="Genomic_DNA"/>
</dbReference>
<dbReference type="Gene3D" id="1.20.1250.20">
    <property type="entry name" value="MFS general substrate transporter like domains"/>
    <property type="match status" value="1"/>
</dbReference>
<feature type="transmembrane region" description="Helical" evidence="5">
    <location>
        <begin position="12"/>
        <end position="37"/>
    </location>
</feature>
<evidence type="ECO:0000256" key="4">
    <source>
        <dbReference type="ARBA" id="ARBA00022847"/>
    </source>
</evidence>
<dbReference type="GeneID" id="55585156"/>